<comment type="caution">
    <text evidence="2">The sequence shown here is derived from an EMBL/GenBank/DDBJ whole genome shotgun (WGS) entry which is preliminary data.</text>
</comment>
<dbReference type="AlphaFoldDB" id="A0A448XRR6"/>
<feature type="region of interest" description="Disordered" evidence="1">
    <location>
        <begin position="1"/>
        <end position="39"/>
    </location>
</feature>
<keyword evidence="3" id="KW-1185">Reference proteome</keyword>
<reference evidence="2" key="1">
    <citation type="submission" date="2018-11" db="EMBL/GenBank/DDBJ databases">
        <authorList>
            <consortium name="Pathogen Informatics"/>
        </authorList>
    </citation>
    <scope>NUCLEOTIDE SEQUENCE</scope>
</reference>
<sequence>MKQDTFALHIPSQTTLCSPPDRPDPRQPPPTCSSASEVTQPLDSECAPCRLVSTDSACIDDSLSQASFSSDLSSVSACSRLLEDAMRQMTVEMEAYDLALQQVNEIAEAAERARGVAATTCTAVLPLQTPNDPVPHLDASGNDNIEMENQEAGKFNKEPDEGTRTPTSTLITTSASQVFNDSSNSPYPGHLKSVESSEQTEAVARLAVLQRSLETRRKAIAAIRVKKQRREIHLCQQEKKLEREHRLSLLLGQTEDQEPVNFFSHLHSSYNFKHKCIHFRIRVEFRDYQ</sequence>
<gene>
    <name evidence="2" type="ORF">PXEA_LOCUS36680</name>
</gene>
<evidence type="ECO:0000256" key="1">
    <source>
        <dbReference type="SAM" id="MobiDB-lite"/>
    </source>
</evidence>
<name>A0A448XRR6_9PLAT</name>
<organism evidence="2 3">
    <name type="scientific">Protopolystoma xenopodis</name>
    <dbReference type="NCBI Taxonomy" id="117903"/>
    <lineage>
        <taxon>Eukaryota</taxon>
        <taxon>Metazoa</taxon>
        <taxon>Spiralia</taxon>
        <taxon>Lophotrochozoa</taxon>
        <taxon>Platyhelminthes</taxon>
        <taxon>Monogenea</taxon>
        <taxon>Polyopisthocotylea</taxon>
        <taxon>Polystomatidea</taxon>
        <taxon>Polystomatidae</taxon>
        <taxon>Protopolystoma</taxon>
    </lineage>
</organism>
<protein>
    <submittedName>
        <fullName evidence="2">Uncharacterized protein</fullName>
    </submittedName>
</protein>
<dbReference type="EMBL" id="CAAALY010279819">
    <property type="protein sequence ID" value="VEL43240.1"/>
    <property type="molecule type" value="Genomic_DNA"/>
</dbReference>
<accession>A0A448XRR6</accession>
<evidence type="ECO:0000313" key="3">
    <source>
        <dbReference type="Proteomes" id="UP000784294"/>
    </source>
</evidence>
<proteinExistence type="predicted"/>
<dbReference type="Proteomes" id="UP000784294">
    <property type="component" value="Unassembled WGS sequence"/>
</dbReference>
<evidence type="ECO:0000313" key="2">
    <source>
        <dbReference type="EMBL" id="VEL43240.1"/>
    </source>
</evidence>